<evidence type="ECO:0000313" key="2">
    <source>
        <dbReference type="Proteomes" id="UP000044026"/>
    </source>
</evidence>
<gene>
    <name evidence="1" type="ORF">CCAN12_730095</name>
</gene>
<accession>A0A0B7HM43</accession>
<evidence type="ECO:0000313" key="1">
    <source>
        <dbReference type="EMBL" id="CEN38598.1"/>
    </source>
</evidence>
<dbReference type="AlphaFoldDB" id="A0A0B7HM43"/>
<sequence length="65" mass="7795">MEENIHLNMDNGQLKVDISKEFLEELDQKSVSYVLNDRKMEKLITKKKEEVEEEEQLEVELIEEN</sequence>
<protein>
    <submittedName>
        <fullName evidence="1">Uncharacterized protein</fullName>
    </submittedName>
</protein>
<dbReference type="EMBL" id="CDOE01000071">
    <property type="protein sequence ID" value="CEN38598.1"/>
    <property type="molecule type" value="Genomic_DNA"/>
</dbReference>
<dbReference type="Proteomes" id="UP000044026">
    <property type="component" value="Unassembled WGS sequence"/>
</dbReference>
<proteinExistence type="predicted"/>
<reference evidence="1 2" key="1">
    <citation type="submission" date="2015-01" db="EMBL/GenBank/DDBJ databases">
        <authorList>
            <person name="Xiang T."/>
            <person name="Song Y."/>
            <person name="Huang L."/>
            <person name="Wang B."/>
            <person name="Wu P."/>
        </authorList>
    </citation>
    <scope>NUCLEOTIDE SEQUENCE [LARGE SCALE GENOMIC DNA]</scope>
    <source>
        <strain evidence="1 2">Cc12</strain>
    </source>
</reference>
<name>A0A0B7HM43_9FLAO</name>
<organism evidence="1 2">
    <name type="scientific">Capnocytophaga canimorsus</name>
    <dbReference type="NCBI Taxonomy" id="28188"/>
    <lineage>
        <taxon>Bacteria</taxon>
        <taxon>Pseudomonadati</taxon>
        <taxon>Bacteroidota</taxon>
        <taxon>Flavobacteriia</taxon>
        <taxon>Flavobacteriales</taxon>
        <taxon>Flavobacteriaceae</taxon>
        <taxon>Capnocytophaga</taxon>
    </lineage>
</organism>